<dbReference type="InterPro" id="IPR015967">
    <property type="entry name" value="Rcmb_RecR_Znf"/>
</dbReference>
<evidence type="ECO:0000259" key="8">
    <source>
        <dbReference type="PROSITE" id="PS50880"/>
    </source>
</evidence>
<feature type="domain" description="Toprim" evidence="8">
    <location>
        <begin position="81"/>
        <end position="176"/>
    </location>
</feature>
<protein>
    <recommendedName>
        <fullName evidence="7">Recombination protein RecR</fullName>
    </recommendedName>
</protein>
<dbReference type="FunFam" id="3.40.1360.10:FF:000001">
    <property type="entry name" value="Recombination protein RecR"/>
    <property type="match status" value="1"/>
</dbReference>
<dbReference type="EMBL" id="PIQG01000001">
    <property type="protein sequence ID" value="RUO79592.1"/>
    <property type="molecule type" value="Genomic_DNA"/>
</dbReference>
<name>A0A432ZP15_9GAMM</name>
<dbReference type="Pfam" id="PF21176">
    <property type="entry name" value="RecR_HhH"/>
    <property type="match status" value="1"/>
</dbReference>
<dbReference type="GO" id="GO:0008270">
    <property type="term" value="F:zinc ion binding"/>
    <property type="evidence" value="ECO:0007669"/>
    <property type="project" value="UniProtKB-KW"/>
</dbReference>
<dbReference type="SMART" id="SM00493">
    <property type="entry name" value="TOPRIM"/>
    <property type="match status" value="1"/>
</dbReference>
<dbReference type="NCBIfam" id="TIGR00615">
    <property type="entry name" value="recR"/>
    <property type="match status" value="1"/>
</dbReference>
<proteinExistence type="inferred from homology"/>
<dbReference type="GO" id="GO:0006281">
    <property type="term" value="P:DNA repair"/>
    <property type="evidence" value="ECO:0007669"/>
    <property type="project" value="UniProtKB-UniRule"/>
</dbReference>
<evidence type="ECO:0000256" key="1">
    <source>
        <dbReference type="ARBA" id="ARBA00022723"/>
    </source>
</evidence>
<evidence type="ECO:0000256" key="3">
    <source>
        <dbReference type="ARBA" id="ARBA00022771"/>
    </source>
</evidence>
<sequence length="204" mass="22090">MQLSPAIQQLIQALRILPSVGQKSAQRMAFQLLERNRDGAIELAEALQQAVAKVGHCEVCRTLSETSECSICAQVKRRDTGLLCIVETPADVLAIEQTGQFQGCYFVLMGHLSPLDGIGPEDIGLDKLAERFAQEPIQEVILATNPTVEGEATAHFIAELAEQHQIVTSRIAHGVPVGGELEYVDQATLGHAFSGRKSFLKNSS</sequence>
<keyword evidence="2 7" id="KW-0227">DNA damage</keyword>
<dbReference type="SUPFAM" id="SSF111304">
    <property type="entry name" value="Recombination protein RecR"/>
    <property type="match status" value="1"/>
</dbReference>
<dbReference type="Gene3D" id="3.40.1360.10">
    <property type="match status" value="1"/>
</dbReference>
<dbReference type="PROSITE" id="PS50880">
    <property type="entry name" value="TOPRIM"/>
    <property type="match status" value="1"/>
</dbReference>
<dbReference type="GO" id="GO:0006310">
    <property type="term" value="P:DNA recombination"/>
    <property type="evidence" value="ECO:0007669"/>
    <property type="project" value="UniProtKB-UniRule"/>
</dbReference>
<accession>A0A432ZP15</accession>
<evidence type="ECO:0000256" key="6">
    <source>
        <dbReference type="ARBA" id="ARBA00023204"/>
    </source>
</evidence>
<dbReference type="AlphaFoldDB" id="A0A432ZP15"/>
<dbReference type="CDD" id="cd01025">
    <property type="entry name" value="TOPRIM_recR"/>
    <property type="match status" value="1"/>
</dbReference>
<comment type="caution">
    <text evidence="9">The sequence shown here is derived from an EMBL/GenBank/DDBJ whole genome shotgun (WGS) entry which is preliminary data.</text>
</comment>
<dbReference type="OrthoDB" id="9802672at2"/>
<dbReference type="InterPro" id="IPR000093">
    <property type="entry name" value="DNA_Rcmb_RecR"/>
</dbReference>
<dbReference type="InterPro" id="IPR034137">
    <property type="entry name" value="TOPRIM_RecR"/>
</dbReference>
<dbReference type="Pfam" id="PF13662">
    <property type="entry name" value="Toprim_4"/>
    <property type="match status" value="1"/>
</dbReference>
<dbReference type="PANTHER" id="PTHR30446:SF0">
    <property type="entry name" value="RECOMBINATION PROTEIN RECR"/>
    <property type="match status" value="1"/>
</dbReference>
<keyword evidence="10" id="KW-1185">Reference proteome</keyword>
<evidence type="ECO:0000313" key="10">
    <source>
        <dbReference type="Proteomes" id="UP000288279"/>
    </source>
</evidence>
<evidence type="ECO:0000313" key="9">
    <source>
        <dbReference type="EMBL" id="RUO79592.1"/>
    </source>
</evidence>
<reference evidence="9 10" key="1">
    <citation type="journal article" date="2011" name="Front. Microbiol.">
        <title>Genomic signatures of strain selection and enhancement in Bacillus atrophaeus var. globigii, a historical biowarfare simulant.</title>
        <authorList>
            <person name="Gibbons H.S."/>
            <person name="Broomall S.M."/>
            <person name="McNew L.A."/>
            <person name="Daligault H."/>
            <person name="Chapman C."/>
            <person name="Bruce D."/>
            <person name="Karavis M."/>
            <person name="Krepps M."/>
            <person name="McGregor P.A."/>
            <person name="Hong C."/>
            <person name="Park K.H."/>
            <person name="Akmal A."/>
            <person name="Feldman A."/>
            <person name="Lin J.S."/>
            <person name="Chang W.E."/>
            <person name="Higgs B.W."/>
            <person name="Demirev P."/>
            <person name="Lindquist J."/>
            <person name="Liem A."/>
            <person name="Fochler E."/>
            <person name="Read T.D."/>
            <person name="Tapia R."/>
            <person name="Johnson S."/>
            <person name="Bishop-Lilly K.A."/>
            <person name="Detter C."/>
            <person name="Han C."/>
            <person name="Sozhamannan S."/>
            <person name="Rosenzweig C.N."/>
            <person name="Skowronski E.W."/>
        </authorList>
    </citation>
    <scope>NUCLEOTIDE SEQUENCE [LARGE SCALE GENOMIC DNA]</scope>
    <source>
        <strain evidence="9 10">PIT1</strain>
    </source>
</reference>
<comment type="function">
    <text evidence="7">May play a role in DNA repair. It seems to be involved in an RecBC-independent recombinational process of DNA repair. It may act with RecF and RecO.</text>
</comment>
<dbReference type="Gene3D" id="1.10.8.420">
    <property type="entry name" value="RecR Domain 1"/>
    <property type="match status" value="1"/>
</dbReference>
<gene>
    <name evidence="7" type="primary">recR</name>
    <name evidence="9" type="ORF">CWI83_03590</name>
</gene>
<evidence type="ECO:0000256" key="7">
    <source>
        <dbReference type="HAMAP-Rule" id="MF_00017"/>
    </source>
</evidence>
<keyword evidence="3 7" id="KW-0863">Zinc-finger</keyword>
<dbReference type="Pfam" id="PF02132">
    <property type="entry name" value="RecR_ZnF"/>
    <property type="match status" value="1"/>
</dbReference>
<dbReference type="RefSeq" id="WP_126825783.1">
    <property type="nucleotide sequence ID" value="NZ_PIQG01000001.1"/>
</dbReference>
<keyword evidence="4 7" id="KW-0862">Zinc</keyword>
<dbReference type="Gene3D" id="6.10.250.240">
    <property type="match status" value="1"/>
</dbReference>
<evidence type="ECO:0000256" key="2">
    <source>
        <dbReference type="ARBA" id="ARBA00022763"/>
    </source>
</evidence>
<dbReference type="Proteomes" id="UP000288279">
    <property type="component" value="Unassembled WGS sequence"/>
</dbReference>
<organism evidence="9 10">
    <name type="scientific">Pseudidiomarina taiwanensis</name>
    <dbReference type="NCBI Taxonomy" id="337250"/>
    <lineage>
        <taxon>Bacteria</taxon>
        <taxon>Pseudomonadati</taxon>
        <taxon>Pseudomonadota</taxon>
        <taxon>Gammaproteobacteria</taxon>
        <taxon>Alteromonadales</taxon>
        <taxon>Idiomarinaceae</taxon>
        <taxon>Pseudidiomarina</taxon>
    </lineage>
</organism>
<dbReference type="InterPro" id="IPR023627">
    <property type="entry name" value="Rcmb_RecR"/>
</dbReference>
<comment type="similarity">
    <text evidence="7">Belongs to the RecR family.</text>
</comment>
<feature type="zinc finger region" description="C4-type" evidence="7">
    <location>
        <begin position="57"/>
        <end position="72"/>
    </location>
</feature>
<dbReference type="GO" id="GO:0003677">
    <property type="term" value="F:DNA binding"/>
    <property type="evidence" value="ECO:0007669"/>
    <property type="project" value="UniProtKB-UniRule"/>
</dbReference>
<keyword evidence="5 7" id="KW-0233">DNA recombination</keyword>
<dbReference type="Pfam" id="PF21175">
    <property type="entry name" value="RecR_C"/>
    <property type="match status" value="1"/>
</dbReference>
<evidence type="ECO:0000256" key="4">
    <source>
        <dbReference type="ARBA" id="ARBA00022833"/>
    </source>
</evidence>
<dbReference type="HAMAP" id="MF_00017">
    <property type="entry name" value="RecR"/>
    <property type="match status" value="1"/>
</dbReference>
<dbReference type="InterPro" id="IPR006171">
    <property type="entry name" value="TOPRIM_dom"/>
</dbReference>
<dbReference type="PANTHER" id="PTHR30446">
    <property type="entry name" value="RECOMBINATION PROTEIN RECR"/>
    <property type="match status" value="1"/>
</dbReference>
<keyword evidence="1 7" id="KW-0479">Metal-binding</keyword>
<evidence type="ECO:0000256" key="5">
    <source>
        <dbReference type="ARBA" id="ARBA00023172"/>
    </source>
</evidence>
<keyword evidence="6 7" id="KW-0234">DNA repair</keyword>